<protein>
    <recommendedName>
        <fullName evidence="3">Inverse autotransporter beta-domain domain-containing protein</fullName>
    </recommendedName>
</protein>
<dbReference type="InterPro" id="IPR051715">
    <property type="entry name" value="Intimin-Invasin_domain"/>
</dbReference>
<dbReference type="Pfam" id="PF11924">
    <property type="entry name" value="IAT_beta"/>
    <property type="match status" value="1"/>
</dbReference>
<comment type="similarity">
    <text evidence="1">Belongs to the intimin/invasin family.</text>
</comment>
<dbReference type="eggNOG" id="ENOG5033JVD">
    <property type="taxonomic scope" value="Bacteria"/>
</dbReference>
<dbReference type="InterPro" id="IPR024519">
    <property type="entry name" value="IAT_beta"/>
</dbReference>
<evidence type="ECO:0000256" key="2">
    <source>
        <dbReference type="SAM" id="SignalP"/>
    </source>
</evidence>
<dbReference type="KEGG" id="sdr:SCD_n00739"/>
<evidence type="ECO:0000256" key="1">
    <source>
        <dbReference type="ARBA" id="ARBA00010116"/>
    </source>
</evidence>
<dbReference type="GO" id="GO:0009279">
    <property type="term" value="C:cell outer membrane"/>
    <property type="evidence" value="ECO:0007669"/>
    <property type="project" value="TreeGrafter"/>
</dbReference>
<dbReference type="Proteomes" id="UP000015559">
    <property type="component" value="Chromosome"/>
</dbReference>
<dbReference type="OrthoDB" id="8641966at2"/>
<dbReference type="PANTHER" id="PTHR39576:SF2">
    <property type="entry name" value="ATTACHING AND EFFACING PROTEIN HOMOLOG-RELATED"/>
    <property type="match status" value="1"/>
</dbReference>
<dbReference type="EMBL" id="AP013066">
    <property type="protein sequence ID" value="BAN34581.1"/>
    <property type="molecule type" value="Genomic_DNA"/>
</dbReference>
<dbReference type="InterPro" id="IPR038177">
    <property type="entry name" value="IAT_beta_sf"/>
</dbReference>
<feature type="signal peptide" evidence="2">
    <location>
        <begin position="1"/>
        <end position="24"/>
    </location>
</feature>
<gene>
    <name evidence="4" type="ORF">SCD_n00739</name>
</gene>
<organism evidence="4 5">
    <name type="scientific">Sulfuricella denitrificans (strain DSM 22764 / NBRC 105220 / skB26)</name>
    <dbReference type="NCBI Taxonomy" id="1163617"/>
    <lineage>
        <taxon>Bacteria</taxon>
        <taxon>Pseudomonadati</taxon>
        <taxon>Pseudomonadota</taxon>
        <taxon>Betaproteobacteria</taxon>
        <taxon>Nitrosomonadales</taxon>
        <taxon>Sulfuricellaceae</taxon>
        <taxon>Sulfuricella</taxon>
    </lineage>
</organism>
<keyword evidence="5" id="KW-1185">Reference proteome</keyword>
<dbReference type="PANTHER" id="PTHR39576">
    <property type="entry name" value="ATTACHING AND EFFACING PROTEIN HOMOLOG-RELATED-RELATED"/>
    <property type="match status" value="1"/>
</dbReference>
<dbReference type="Gene3D" id="2.40.160.160">
    <property type="entry name" value="Inverse autotransporter, beta-domain"/>
    <property type="match status" value="1"/>
</dbReference>
<proteinExistence type="inferred from homology"/>
<dbReference type="HOGENOM" id="CLU_1061413_0_0_4"/>
<evidence type="ECO:0000313" key="4">
    <source>
        <dbReference type="EMBL" id="BAN34581.1"/>
    </source>
</evidence>
<accession>S6AFC4</accession>
<evidence type="ECO:0000259" key="3">
    <source>
        <dbReference type="Pfam" id="PF11924"/>
    </source>
</evidence>
<dbReference type="AlphaFoldDB" id="S6AFC4"/>
<reference evidence="4 5" key="1">
    <citation type="journal article" date="2012" name="Appl. Environ. Microbiol.">
        <title>Draft genome sequence of a psychrotolerant sulfur-oxidizing bacterium, Sulfuricella denitrificans skB26, and proteomic insights into cold adaptation.</title>
        <authorList>
            <person name="Watanabe T."/>
            <person name="Kojima H."/>
            <person name="Fukui M."/>
        </authorList>
    </citation>
    <scope>NUCLEOTIDE SEQUENCE [LARGE SCALE GENOMIC DNA]</scope>
    <source>
        <strain evidence="5">skB26</strain>
    </source>
</reference>
<feature type="chain" id="PRO_5004536072" description="Inverse autotransporter beta-domain domain-containing protein" evidence="2">
    <location>
        <begin position="25"/>
        <end position="262"/>
    </location>
</feature>
<keyword evidence="2" id="KW-0732">Signal</keyword>
<sequence length="262" mass="29537">MKRQAVMSTCMFSILLPISPSTFADEQSRNLANTLTKLGNRALSAQYRPIWLKHTTIKFGMANNQPTLMIKTLRPIRQTHNETVFLQGKLRQEDGGVTTNIGSGYRWLTADNTWALGLNGFYDQDTESNAEHISIGGEAFSENAVVRANLYNAIGSQPLALDGFDLKVEVPTPFPNHARLSLKAYQWNASTTIKPVQGWRTALKANPNKKLSVELGASHNTWDEAKLFLNLTYYFGHYSKHKPTVFDRLAPRHTHIVREFTM</sequence>
<feature type="domain" description="Inverse autotransporter beta-domain" evidence="3">
    <location>
        <begin position="32"/>
        <end position="237"/>
    </location>
</feature>
<name>S6AFC4_SULDS</name>
<evidence type="ECO:0000313" key="5">
    <source>
        <dbReference type="Proteomes" id="UP000015559"/>
    </source>
</evidence>
<dbReference type="STRING" id="1163617.SCD_n00739"/>